<feature type="domain" description="Reverse transcriptase" evidence="3">
    <location>
        <begin position="648"/>
        <end position="838"/>
    </location>
</feature>
<dbReference type="PANTHER" id="PTHR21301:SF10">
    <property type="entry name" value="REVERSE TRANSCRIPTASE DOMAIN-CONTAINING PROTEIN"/>
    <property type="match status" value="1"/>
</dbReference>
<evidence type="ECO:0000313" key="5">
    <source>
        <dbReference type="Proteomes" id="UP000663828"/>
    </source>
</evidence>
<keyword evidence="5" id="KW-1185">Reference proteome</keyword>
<keyword evidence="1" id="KW-0175">Coiled coil</keyword>
<feature type="coiled-coil region" evidence="1">
    <location>
        <begin position="352"/>
        <end position="401"/>
    </location>
</feature>
<evidence type="ECO:0000256" key="1">
    <source>
        <dbReference type="SAM" id="Coils"/>
    </source>
</evidence>
<comment type="caution">
    <text evidence="4">The sequence shown here is derived from an EMBL/GenBank/DDBJ whole genome shotgun (WGS) entry which is preliminary data.</text>
</comment>
<gene>
    <name evidence="4" type="ORF">XAT740_LOCUS56612</name>
</gene>
<feature type="region of interest" description="Disordered" evidence="2">
    <location>
        <begin position="14"/>
        <end position="37"/>
    </location>
</feature>
<dbReference type="Proteomes" id="UP000663828">
    <property type="component" value="Unassembled WGS sequence"/>
</dbReference>
<evidence type="ECO:0000259" key="3">
    <source>
        <dbReference type="PROSITE" id="PS50878"/>
    </source>
</evidence>
<evidence type="ECO:0000313" key="4">
    <source>
        <dbReference type="EMBL" id="CAF1659722.1"/>
    </source>
</evidence>
<dbReference type="PANTHER" id="PTHR21301">
    <property type="entry name" value="REVERSE TRANSCRIPTASE"/>
    <property type="match status" value="1"/>
</dbReference>
<feature type="non-terminal residue" evidence="4">
    <location>
        <position position="1"/>
    </location>
</feature>
<evidence type="ECO:0000256" key="2">
    <source>
        <dbReference type="SAM" id="MobiDB-lite"/>
    </source>
</evidence>
<dbReference type="EMBL" id="CAJNOR010011207">
    <property type="protein sequence ID" value="CAF1659722.1"/>
    <property type="molecule type" value="Genomic_DNA"/>
</dbReference>
<dbReference type="InterPro" id="IPR000477">
    <property type="entry name" value="RT_dom"/>
</dbReference>
<sequence>MDIHNPPLIIQTQSKKKCHGNRRNRRFRRKRRQRGMKPAQIERLLNERNRTDQNQRLSRRDEYFKDFMDDIYVNVPTTTEQNINKRKREVPSQELTSSSVIPKSISSISIRQPLKKKMNCEKSTIDIHTQLNYKRAMYLKRSPRILFQTLSNKLNYPIQQEDLQMFIYKRLHLLDRIYYFELDLQLWTSYLNIGWEQHRWPEQLKRMAKTNDFILCQQYLINYVECINRHIGQCKVELNTQSALCPITPVSFERINCCLKEFVDSERKYLSKRNQNQLVKFKDDFEESKLFESIRMKYPTSDIFNPFIEIRQKQAAIWEEQQMLETRILCQFLPPHFDALERFISPVKPISLNDEQRNIRLKNERLKIIQEAKRKWLRLTIMDYEMKLQDYDLEYQQILQKVKSNVEMNTQEVNSTTTWNEINRYMMHYTNQLKQNIAKRMLGYRRRLQRNHRRSSRAKNLIGVSPEPYLDLKSNPFSVEEWNYLKLGPSFIRLNQSAIRPQQQQQIELQHEHDGIASRIQDYLVQFYQIPRTASIFQEYSYQLWNYLYQSYSAPVPYKDRILAQQQAQIVTSIRKKIRQHHLVIRVTDKGHHFYIGSTKEFDKKAQKFFSETNAYVEVTENPLTELLNKIIKFLNSCYSKNLILKWQYDKMMPDRVKSELSHLYFNPKTHKENIPVRPIENTIRAATTNISKFLDQIIRPIFDQKCHTTTIIDGAHLIKRMKRYVRTGAFKPSTLFCTFDIHNLYTMLPQDESLNVLVEFLHVHGYRKVKGIALDTIRKLALIVIKENVFVYGNKIYQQTTGGAMGSSFTLTLANIFMWKWQKEFVRQQDITGELFG</sequence>
<name>A0A816F9N3_ADIRI</name>
<protein>
    <recommendedName>
        <fullName evidence="3">Reverse transcriptase domain-containing protein</fullName>
    </recommendedName>
</protein>
<dbReference type="PROSITE" id="PS50878">
    <property type="entry name" value="RT_POL"/>
    <property type="match status" value="1"/>
</dbReference>
<accession>A0A816F9N3</accession>
<reference evidence="4" key="1">
    <citation type="submission" date="2021-02" db="EMBL/GenBank/DDBJ databases">
        <authorList>
            <person name="Nowell W R."/>
        </authorList>
    </citation>
    <scope>NUCLEOTIDE SEQUENCE</scope>
</reference>
<feature type="compositionally biased region" description="Basic residues" evidence="2">
    <location>
        <begin position="14"/>
        <end position="35"/>
    </location>
</feature>
<organism evidence="4 5">
    <name type="scientific">Adineta ricciae</name>
    <name type="common">Rotifer</name>
    <dbReference type="NCBI Taxonomy" id="249248"/>
    <lineage>
        <taxon>Eukaryota</taxon>
        <taxon>Metazoa</taxon>
        <taxon>Spiralia</taxon>
        <taxon>Gnathifera</taxon>
        <taxon>Rotifera</taxon>
        <taxon>Eurotatoria</taxon>
        <taxon>Bdelloidea</taxon>
        <taxon>Adinetida</taxon>
        <taxon>Adinetidae</taxon>
        <taxon>Adineta</taxon>
    </lineage>
</organism>
<dbReference type="AlphaFoldDB" id="A0A816F9N3"/>
<proteinExistence type="predicted"/>